<evidence type="ECO:0000313" key="2">
    <source>
        <dbReference type="Proteomes" id="UP000187209"/>
    </source>
</evidence>
<dbReference type="EMBL" id="MPUH01000936">
    <property type="protein sequence ID" value="OMJ72033.1"/>
    <property type="molecule type" value="Genomic_DNA"/>
</dbReference>
<evidence type="ECO:0000313" key="1">
    <source>
        <dbReference type="EMBL" id="OMJ72033.1"/>
    </source>
</evidence>
<dbReference type="Proteomes" id="UP000187209">
    <property type="component" value="Unassembled WGS sequence"/>
</dbReference>
<keyword evidence="2" id="KW-1185">Reference proteome</keyword>
<name>A0A1R2B5G8_9CILI</name>
<protein>
    <submittedName>
        <fullName evidence="1">Uncharacterized protein</fullName>
    </submittedName>
</protein>
<sequence length="125" mass="14201">MQALQVGLLSLALYRIKYPGYRASNSNIKSDVLDWIIRACVVLPYAFIPFEDSISILTTLSLCFLPHFTWFLILHMVSDNILKIFTGLLCIYGLEQAPFNNSLLYKTAKSMIFITSLLSIFINTV</sequence>
<gene>
    <name evidence="1" type="ORF">SteCoe_29616</name>
</gene>
<reference evidence="1 2" key="1">
    <citation type="submission" date="2016-11" db="EMBL/GenBank/DDBJ databases">
        <title>The macronuclear genome of Stentor coeruleus: a giant cell with tiny introns.</title>
        <authorList>
            <person name="Slabodnick M."/>
            <person name="Ruby J.G."/>
            <person name="Reiff S.B."/>
            <person name="Swart E.C."/>
            <person name="Gosai S."/>
            <person name="Prabakaran S."/>
            <person name="Witkowska E."/>
            <person name="Larue G.E."/>
            <person name="Fisher S."/>
            <person name="Freeman R.M."/>
            <person name="Gunawardena J."/>
            <person name="Chu W."/>
            <person name="Stover N.A."/>
            <person name="Gregory B.D."/>
            <person name="Nowacki M."/>
            <person name="Derisi J."/>
            <person name="Roy S.W."/>
            <person name="Marshall W.F."/>
            <person name="Sood P."/>
        </authorList>
    </citation>
    <scope>NUCLEOTIDE SEQUENCE [LARGE SCALE GENOMIC DNA]</scope>
    <source>
        <strain evidence="1">WM001</strain>
    </source>
</reference>
<dbReference type="AlphaFoldDB" id="A0A1R2B5G8"/>
<proteinExistence type="predicted"/>
<accession>A0A1R2B5G8</accession>
<organism evidence="1 2">
    <name type="scientific">Stentor coeruleus</name>
    <dbReference type="NCBI Taxonomy" id="5963"/>
    <lineage>
        <taxon>Eukaryota</taxon>
        <taxon>Sar</taxon>
        <taxon>Alveolata</taxon>
        <taxon>Ciliophora</taxon>
        <taxon>Postciliodesmatophora</taxon>
        <taxon>Heterotrichea</taxon>
        <taxon>Heterotrichida</taxon>
        <taxon>Stentoridae</taxon>
        <taxon>Stentor</taxon>
    </lineage>
</organism>
<comment type="caution">
    <text evidence="1">The sequence shown here is derived from an EMBL/GenBank/DDBJ whole genome shotgun (WGS) entry which is preliminary data.</text>
</comment>